<organism evidence="3">
    <name type="scientific">Yersinia enterocolitica W22703</name>
    <dbReference type="NCBI Taxonomy" id="913028"/>
    <lineage>
        <taxon>Bacteria</taxon>
        <taxon>Pseudomonadati</taxon>
        <taxon>Pseudomonadota</taxon>
        <taxon>Gammaproteobacteria</taxon>
        <taxon>Enterobacterales</taxon>
        <taxon>Yersiniaceae</taxon>
        <taxon>Yersinia</taxon>
    </lineage>
</organism>
<feature type="signal peptide" evidence="2">
    <location>
        <begin position="1"/>
        <end position="22"/>
    </location>
</feature>
<dbReference type="EMBL" id="FR718729">
    <property type="protein sequence ID" value="CBX73488.1"/>
    <property type="molecule type" value="Genomic_DNA"/>
</dbReference>
<evidence type="ECO:0000256" key="2">
    <source>
        <dbReference type="SAM" id="SignalP"/>
    </source>
</evidence>
<dbReference type="AlphaFoldDB" id="F4N5Y0"/>
<protein>
    <submittedName>
        <fullName evidence="3">Uncharacterized protein</fullName>
    </submittedName>
</protein>
<feature type="chain" id="PRO_5003311650" evidence="2">
    <location>
        <begin position="23"/>
        <end position="64"/>
    </location>
</feature>
<evidence type="ECO:0000313" key="3">
    <source>
        <dbReference type="EMBL" id="CBX73488.1"/>
    </source>
</evidence>
<sequence length="64" mass="6711">MKMTIAALTLIAAILAPTVSMANIGDHDSYQGTYSISQGQGTNNAGQTAKTKKPTAPLNIEWGF</sequence>
<accession>F4N5Y0</accession>
<evidence type="ECO:0000256" key="1">
    <source>
        <dbReference type="SAM" id="MobiDB-lite"/>
    </source>
</evidence>
<reference evidence="3" key="1">
    <citation type="journal article" date="2011" name="BMC Genomics">
        <title>Shotgun sequencing of Yersinia enterocolitica strain W22703 (biotype 2, serotype O:9): genomic evidence for oscillation between invertebrates and mammals.</title>
        <authorList>
            <person name="Fuchs T.M."/>
            <person name="Brandt K."/>
            <person name="Starke M."/>
            <person name="Rattei T."/>
        </authorList>
    </citation>
    <scope>NUCLEOTIDE SEQUENCE</scope>
</reference>
<feature type="region of interest" description="Disordered" evidence="1">
    <location>
        <begin position="35"/>
        <end position="56"/>
    </location>
</feature>
<keyword evidence="2" id="KW-0732">Signal</keyword>
<feature type="compositionally biased region" description="Polar residues" evidence="1">
    <location>
        <begin position="35"/>
        <end position="49"/>
    </location>
</feature>
<gene>
    <name evidence="3" type="ORF">YEW_KX46290</name>
</gene>
<name>F4N5Y0_YEREN</name>
<proteinExistence type="predicted"/>